<proteinExistence type="predicted"/>
<protein>
    <recommendedName>
        <fullName evidence="3">Cupin 2 conserved barrel domain-containing protein</fullName>
    </recommendedName>
</protein>
<evidence type="ECO:0008006" key="3">
    <source>
        <dbReference type="Google" id="ProtNLM"/>
    </source>
</evidence>
<dbReference type="EMBL" id="CP144107">
    <property type="protein sequence ID" value="WWC92439.1"/>
    <property type="molecule type" value="Genomic_DNA"/>
</dbReference>
<dbReference type="PANTHER" id="PTHR36156:SF2">
    <property type="entry name" value="CUPIN TYPE-2 DOMAIN-CONTAINING PROTEIN"/>
    <property type="match status" value="1"/>
</dbReference>
<accession>A0AAX4K5P0</accession>
<dbReference type="InterPro" id="IPR014710">
    <property type="entry name" value="RmlC-like_jellyroll"/>
</dbReference>
<evidence type="ECO:0000313" key="2">
    <source>
        <dbReference type="Proteomes" id="UP001355207"/>
    </source>
</evidence>
<dbReference type="GeneID" id="91098066"/>
<organism evidence="1 2">
    <name type="scientific">Kwoniella dendrophila CBS 6074</name>
    <dbReference type="NCBI Taxonomy" id="1295534"/>
    <lineage>
        <taxon>Eukaryota</taxon>
        <taxon>Fungi</taxon>
        <taxon>Dikarya</taxon>
        <taxon>Basidiomycota</taxon>
        <taxon>Agaricomycotina</taxon>
        <taxon>Tremellomycetes</taxon>
        <taxon>Tremellales</taxon>
        <taxon>Cryptococcaceae</taxon>
        <taxon>Kwoniella</taxon>
    </lineage>
</organism>
<dbReference type="Proteomes" id="UP001355207">
    <property type="component" value="Chromosome 10"/>
</dbReference>
<dbReference type="InterPro" id="IPR047142">
    <property type="entry name" value="OryJ/VirC-like"/>
</dbReference>
<dbReference type="RefSeq" id="XP_066079201.1">
    <property type="nucleotide sequence ID" value="XM_066223104.1"/>
</dbReference>
<reference evidence="1 2" key="1">
    <citation type="submission" date="2024-01" db="EMBL/GenBank/DDBJ databases">
        <title>Comparative genomics of Cryptococcus and Kwoniella reveals pathogenesis evolution and contrasting modes of karyotype evolution via chromosome fusion or intercentromeric recombination.</title>
        <authorList>
            <person name="Coelho M.A."/>
            <person name="David-Palma M."/>
            <person name="Shea T."/>
            <person name="Bowers K."/>
            <person name="McGinley-Smith S."/>
            <person name="Mohammad A.W."/>
            <person name="Gnirke A."/>
            <person name="Yurkov A.M."/>
            <person name="Nowrousian M."/>
            <person name="Sun S."/>
            <person name="Cuomo C.A."/>
            <person name="Heitman J."/>
        </authorList>
    </citation>
    <scope>NUCLEOTIDE SEQUENCE [LARGE SCALE GENOMIC DNA]</scope>
    <source>
        <strain evidence="1 2">CBS 6074</strain>
    </source>
</reference>
<dbReference type="PANTHER" id="PTHR36156">
    <property type="entry name" value="SLR2101 PROTEIN"/>
    <property type="match status" value="1"/>
</dbReference>
<dbReference type="Gene3D" id="2.60.120.10">
    <property type="entry name" value="Jelly Rolls"/>
    <property type="match status" value="1"/>
</dbReference>
<evidence type="ECO:0000313" key="1">
    <source>
        <dbReference type="EMBL" id="WWC92439.1"/>
    </source>
</evidence>
<dbReference type="AlphaFoldDB" id="A0AAX4K5P0"/>
<dbReference type="InterPro" id="IPR011051">
    <property type="entry name" value="RmlC_Cupin_sf"/>
</dbReference>
<name>A0AAX4K5P0_9TREE</name>
<sequence>MPATPLPAPRRILTTTDSKGEIVLLDDTTPFENDKEDLKAFVGYVQPELIGKPEKAVEWSKYKPNKISHDDQTSLRWVDVPPNYIGAQHFTNTFDYLVITHGELELELPDGRTKTVKVGDTVIQAANIHAWNNKTDQWARFVGVVVPSEGSKVDGKTLDQAPINGYHAQF</sequence>
<gene>
    <name evidence="1" type="ORF">L201_007397</name>
</gene>
<keyword evidence="2" id="KW-1185">Reference proteome</keyword>
<dbReference type="SUPFAM" id="SSF51182">
    <property type="entry name" value="RmlC-like cupins"/>
    <property type="match status" value="1"/>
</dbReference>
<dbReference type="CDD" id="cd02231">
    <property type="entry name" value="cupin_BLL6423-like"/>
    <property type="match status" value="1"/>
</dbReference>